<dbReference type="InterPro" id="IPR017451">
    <property type="entry name" value="F-box-assoc_interact_dom"/>
</dbReference>
<dbReference type="InterPro" id="IPR013187">
    <property type="entry name" value="F-box-assoc_dom_typ3"/>
</dbReference>
<dbReference type="Pfam" id="PF08268">
    <property type="entry name" value="FBA_3"/>
    <property type="match status" value="1"/>
</dbReference>
<gene>
    <name evidence="3" type="ORF">MTR67_013430</name>
</gene>
<evidence type="ECO:0000259" key="2">
    <source>
        <dbReference type="Pfam" id="PF08268"/>
    </source>
</evidence>
<evidence type="ECO:0000313" key="4">
    <source>
        <dbReference type="Proteomes" id="UP001234989"/>
    </source>
</evidence>
<name>A0AAF0QD53_SOLVR</name>
<dbReference type="Pfam" id="PF07734">
    <property type="entry name" value="FBA_1"/>
    <property type="match status" value="1"/>
</dbReference>
<accession>A0AAF0QD53</accession>
<evidence type="ECO:0000259" key="1">
    <source>
        <dbReference type="Pfam" id="PF07734"/>
    </source>
</evidence>
<reference evidence="3" key="1">
    <citation type="submission" date="2023-08" db="EMBL/GenBank/DDBJ databases">
        <title>A de novo genome assembly of Solanum verrucosum Schlechtendal, a Mexican diploid species geographically isolated from the other diploid A-genome species in potato relatives.</title>
        <authorList>
            <person name="Hosaka K."/>
        </authorList>
    </citation>
    <scope>NUCLEOTIDE SEQUENCE</scope>
    <source>
        <tissue evidence="3">Young leaves</tissue>
    </source>
</reference>
<dbReference type="AlphaFoldDB" id="A0AAF0QD53"/>
<proteinExistence type="predicted"/>
<feature type="domain" description="F-box associated beta-propeller type 3" evidence="2">
    <location>
        <begin position="26"/>
        <end position="110"/>
    </location>
</feature>
<protein>
    <submittedName>
        <fullName evidence="3">Uncharacterized protein</fullName>
    </submittedName>
</protein>
<dbReference type="PANTHER" id="PTHR31790:SF535">
    <property type="entry name" value="F-BOX PROTEIN CPR30-LIKE"/>
    <property type="match status" value="1"/>
</dbReference>
<dbReference type="Proteomes" id="UP001234989">
    <property type="component" value="Chromosome 3"/>
</dbReference>
<dbReference type="EMBL" id="CP133614">
    <property type="protein sequence ID" value="WMV20045.1"/>
    <property type="molecule type" value="Genomic_DNA"/>
</dbReference>
<keyword evidence="4" id="KW-1185">Reference proteome</keyword>
<evidence type="ECO:0000313" key="3">
    <source>
        <dbReference type="EMBL" id="WMV20045.1"/>
    </source>
</evidence>
<dbReference type="NCBIfam" id="TIGR01640">
    <property type="entry name" value="F_box_assoc_1"/>
    <property type="match status" value="1"/>
</dbReference>
<dbReference type="InterPro" id="IPR006527">
    <property type="entry name" value="F-box-assoc_dom_typ1"/>
</dbReference>
<organism evidence="3 4">
    <name type="scientific">Solanum verrucosum</name>
    <dbReference type="NCBI Taxonomy" id="315347"/>
    <lineage>
        <taxon>Eukaryota</taxon>
        <taxon>Viridiplantae</taxon>
        <taxon>Streptophyta</taxon>
        <taxon>Embryophyta</taxon>
        <taxon>Tracheophyta</taxon>
        <taxon>Spermatophyta</taxon>
        <taxon>Magnoliopsida</taxon>
        <taxon>eudicotyledons</taxon>
        <taxon>Gunneridae</taxon>
        <taxon>Pentapetalae</taxon>
        <taxon>asterids</taxon>
        <taxon>lamiids</taxon>
        <taxon>Solanales</taxon>
        <taxon>Solanaceae</taxon>
        <taxon>Solanoideae</taxon>
        <taxon>Solaneae</taxon>
        <taxon>Solanum</taxon>
    </lineage>
</organism>
<dbReference type="InterPro" id="IPR052361">
    <property type="entry name" value="F-box_domain"/>
</dbReference>
<sequence>MNFRAATNGLYEYTLKDFTLSSLLYESVTEAFDLDYPYKKLHSHFAIVGSVNGLVCLAIDEYELVLWNPSIRKYKKLPNSKPTLMKKDCCPLYGFGYDEFHDDYKLLKISGKFVNGKLYWITHAPDLFNMYKDGNIISIDMTDEKWGKVEQPNYGIGHFSLSLGVFGSDFSIFCDNMVSHVDAWVMKVYGIKESWTKMLTIEYPDDPFVDYDYMLFPPSFISNEGEILDLVKS</sequence>
<feature type="domain" description="F-box associated beta-propeller type 1" evidence="1">
    <location>
        <begin position="113"/>
        <end position="220"/>
    </location>
</feature>
<dbReference type="PANTHER" id="PTHR31790">
    <property type="entry name" value="OS02G0783600 PROTEIN"/>
    <property type="match status" value="1"/>
</dbReference>